<reference evidence="2" key="1">
    <citation type="submission" date="2021-02" db="EMBL/GenBank/DDBJ databases">
        <authorList>
            <person name="Nowell W R."/>
        </authorList>
    </citation>
    <scope>NUCLEOTIDE SEQUENCE</scope>
</reference>
<dbReference type="GO" id="GO:0043169">
    <property type="term" value="F:cation binding"/>
    <property type="evidence" value="ECO:0007669"/>
    <property type="project" value="InterPro"/>
</dbReference>
<protein>
    <recommendedName>
        <fullName evidence="1">Alpha-amylase/branching enzyme C-terminal all beta domain-containing protein</fullName>
    </recommendedName>
</protein>
<comment type="caution">
    <text evidence="2">The sequence shown here is derived from an EMBL/GenBank/DDBJ whole genome shotgun (WGS) entry which is preliminary data.</text>
</comment>
<dbReference type="EMBL" id="CAJNOQ010002252">
    <property type="protein sequence ID" value="CAF0947632.1"/>
    <property type="molecule type" value="Genomic_DNA"/>
</dbReference>
<dbReference type="Gene3D" id="2.60.40.1180">
    <property type="entry name" value="Golgi alpha-mannosidase II"/>
    <property type="match status" value="1"/>
</dbReference>
<evidence type="ECO:0000313" key="2">
    <source>
        <dbReference type="EMBL" id="CAF0947632.1"/>
    </source>
</evidence>
<name>A0A814CYE1_9BILA</name>
<feature type="domain" description="Alpha-amylase/branching enzyme C-terminal all beta" evidence="1">
    <location>
        <begin position="45"/>
        <end position="137"/>
    </location>
</feature>
<dbReference type="GO" id="GO:0003824">
    <property type="term" value="F:catalytic activity"/>
    <property type="evidence" value="ECO:0007669"/>
    <property type="project" value="InterPro"/>
</dbReference>
<dbReference type="PANTHER" id="PTHR43651">
    <property type="entry name" value="1,4-ALPHA-GLUCAN-BRANCHING ENZYME"/>
    <property type="match status" value="1"/>
</dbReference>
<evidence type="ECO:0000313" key="3">
    <source>
        <dbReference type="EMBL" id="CAF3723680.1"/>
    </source>
</evidence>
<dbReference type="GO" id="GO:0005975">
    <property type="term" value="P:carbohydrate metabolic process"/>
    <property type="evidence" value="ECO:0007669"/>
    <property type="project" value="InterPro"/>
</dbReference>
<evidence type="ECO:0000313" key="4">
    <source>
        <dbReference type="Proteomes" id="UP000663829"/>
    </source>
</evidence>
<dbReference type="PANTHER" id="PTHR43651:SF11">
    <property type="entry name" value="MALTO-OLIGOSYLTREHALOSE TREHALOHYDROLASE"/>
    <property type="match status" value="1"/>
</dbReference>
<accession>A0A814CYE1</accession>
<dbReference type="Pfam" id="PF02806">
    <property type="entry name" value="Alpha-amylase_C"/>
    <property type="match status" value="1"/>
</dbReference>
<dbReference type="InterPro" id="IPR006048">
    <property type="entry name" value="A-amylase/branching_C"/>
</dbReference>
<dbReference type="OrthoDB" id="5590356at2759"/>
<dbReference type="InterPro" id="IPR013780">
    <property type="entry name" value="Glyco_hydro_b"/>
</dbReference>
<dbReference type="SUPFAM" id="SSF51011">
    <property type="entry name" value="Glycosyl hydrolase domain"/>
    <property type="match status" value="1"/>
</dbReference>
<dbReference type="AlphaFoldDB" id="A0A814CYE1"/>
<dbReference type="Proteomes" id="UP000681722">
    <property type="component" value="Unassembled WGS sequence"/>
</dbReference>
<gene>
    <name evidence="2" type="ORF">GPM918_LOCUS11062</name>
    <name evidence="3" type="ORF">SRO942_LOCUS11063</name>
</gene>
<evidence type="ECO:0000259" key="1">
    <source>
        <dbReference type="Pfam" id="PF02806"/>
    </source>
</evidence>
<sequence>MLDWSKATKYSGILQLYRNLIELRRNKQKNTRGLMGQNIRVFHTNDQTKVIAYHRWMEGGPGDDVIVVANFSTQSFDSYTIGFPNSGTWELRFNSDWKGYCEDFTNKGYSTTAHEGECDGLPCQGNVGLGPYSLIILSQ</sequence>
<proteinExistence type="predicted"/>
<dbReference type="Proteomes" id="UP000663829">
    <property type="component" value="Unassembled WGS sequence"/>
</dbReference>
<keyword evidence="4" id="KW-1185">Reference proteome</keyword>
<dbReference type="EMBL" id="CAJOBC010002252">
    <property type="protein sequence ID" value="CAF3723680.1"/>
    <property type="molecule type" value="Genomic_DNA"/>
</dbReference>
<organism evidence="2 4">
    <name type="scientific">Didymodactylos carnosus</name>
    <dbReference type="NCBI Taxonomy" id="1234261"/>
    <lineage>
        <taxon>Eukaryota</taxon>
        <taxon>Metazoa</taxon>
        <taxon>Spiralia</taxon>
        <taxon>Gnathifera</taxon>
        <taxon>Rotifera</taxon>
        <taxon>Eurotatoria</taxon>
        <taxon>Bdelloidea</taxon>
        <taxon>Philodinida</taxon>
        <taxon>Philodinidae</taxon>
        <taxon>Didymodactylos</taxon>
    </lineage>
</organism>